<proteinExistence type="predicted"/>
<feature type="transmembrane region" description="Helical" evidence="1">
    <location>
        <begin position="45"/>
        <end position="74"/>
    </location>
</feature>
<dbReference type="AlphaFoldDB" id="A0A7V4U0Z4"/>
<feature type="transmembrane region" description="Helical" evidence="1">
    <location>
        <begin position="81"/>
        <end position="99"/>
    </location>
</feature>
<protein>
    <submittedName>
        <fullName evidence="3">TIGR03546 family protein</fullName>
    </submittedName>
</protein>
<dbReference type="InterPro" id="IPR018639">
    <property type="entry name" value="DUF2062"/>
</dbReference>
<keyword evidence="1" id="KW-0812">Transmembrane</keyword>
<feature type="transmembrane region" description="Helical" evidence="1">
    <location>
        <begin position="21"/>
        <end position="39"/>
    </location>
</feature>
<keyword evidence="1" id="KW-1133">Transmembrane helix</keyword>
<accession>A0A7V4U0Z4</accession>
<feature type="transmembrane region" description="Helical" evidence="1">
    <location>
        <begin position="119"/>
        <end position="140"/>
    </location>
</feature>
<gene>
    <name evidence="3" type="ORF">ENK44_09905</name>
</gene>
<evidence type="ECO:0000259" key="2">
    <source>
        <dbReference type="Pfam" id="PF09835"/>
    </source>
</evidence>
<dbReference type="Pfam" id="PF09835">
    <property type="entry name" value="DUF2062"/>
    <property type="match status" value="1"/>
</dbReference>
<dbReference type="Proteomes" id="UP000885779">
    <property type="component" value="Unassembled WGS sequence"/>
</dbReference>
<keyword evidence="1" id="KW-0472">Membrane</keyword>
<dbReference type="NCBIfam" id="TIGR03546">
    <property type="entry name" value="TIGR03546 family protein"/>
    <property type="match status" value="1"/>
</dbReference>
<organism evidence="3">
    <name type="scientific">Caldithrix abyssi</name>
    <dbReference type="NCBI Taxonomy" id="187145"/>
    <lineage>
        <taxon>Bacteria</taxon>
        <taxon>Pseudomonadati</taxon>
        <taxon>Calditrichota</taxon>
        <taxon>Calditrichia</taxon>
        <taxon>Calditrichales</taxon>
        <taxon>Calditrichaceae</taxon>
        <taxon>Caldithrix</taxon>
    </lineage>
</organism>
<evidence type="ECO:0000313" key="3">
    <source>
        <dbReference type="EMBL" id="HGY56006.1"/>
    </source>
</evidence>
<dbReference type="InterPro" id="IPR019935">
    <property type="entry name" value="CHP03546"/>
</dbReference>
<sequence>MLILKFLAKLIKILRSGATPGQIAAGFALGMIMGLTPLWTLHNFIVLLLLVVFNVNLSAAIFSFVLFSGFAYLLDPLFHNLGYFLLVNIPALKPFWTTLYNTPVIALSRFNNTVVMGSLVSALVLLPFAFWGMRSFVIIYREKWDPKLQKLKIVQMVKGSKLYGWYEKIKELGE</sequence>
<evidence type="ECO:0000256" key="1">
    <source>
        <dbReference type="SAM" id="Phobius"/>
    </source>
</evidence>
<name>A0A7V4U0Z4_CALAY</name>
<dbReference type="EMBL" id="DRQG01000092">
    <property type="protein sequence ID" value="HGY56006.1"/>
    <property type="molecule type" value="Genomic_DNA"/>
</dbReference>
<feature type="domain" description="DUF2062" evidence="2">
    <location>
        <begin position="9"/>
        <end position="143"/>
    </location>
</feature>
<comment type="caution">
    <text evidence="3">The sequence shown here is derived from an EMBL/GenBank/DDBJ whole genome shotgun (WGS) entry which is preliminary data.</text>
</comment>
<reference evidence="3" key="1">
    <citation type="journal article" date="2020" name="mSystems">
        <title>Genome- and Community-Level Interaction Insights into Carbon Utilization and Element Cycling Functions of Hydrothermarchaeota in Hydrothermal Sediment.</title>
        <authorList>
            <person name="Zhou Z."/>
            <person name="Liu Y."/>
            <person name="Xu W."/>
            <person name="Pan J."/>
            <person name="Luo Z.H."/>
            <person name="Li M."/>
        </authorList>
    </citation>
    <scope>NUCLEOTIDE SEQUENCE [LARGE SCALE GENOMIC DNA]</scope>
    <source>
        <strain evidence="3">HyVt-577</strain>
    </source>
</reference>